<keyword evidence="3" id="KW-1185">Reference proteome</keyword>
<organism evidence="2 3">
    <name type="scientific">Zasmidium cellare ATCC 36951</name>
    <dbReference type="NCBI Taxonomy" id="1080233"/>
    <lineage>
        <taxon>Eukaryota</taxon>
        <taxon>Fungi</taxon>
        <taxon>Dikarya</taxon>
        <taxon>Ascomycota</taxon>
        <taxon>Pezizomycotina</taxon>
        <taxon>Dothideomycetes</taxon>
        <taxon>Dothideomycetidae</taxon>
        <taxon>Mycosphaerellales</taxon>
        <taxon>Mycosphaerellaceae</taxon>
        <taxon>Zasmidium</taxon>
    </lineage>
</organism>
<sequence length="514" mass="60160">MTEAREKARLDRLALEENGIFYTNDIDKLSESFRLRRSHNDVYRRAADFMTSNPLQDVIEPMVQWQYPPHVLHHKHMLLDIRTFLPTYSVEDLKKDELDDIPKRAFYDDAEYAALSRNEKHRIKERYQKLFQEARTTARKAVQLRKDRASECDWQSFLERDLFGRYHERQLSPFEKSERDSLFDTDEMCSNVQWKAPTKPSENSTWTPDLQQPKPDLYFGFPLFDFSKRPAKGLELSELSLNFSLERLKKRSLDVKFVCSPVGNLLHLSRKVPTKNRTCFPFAVVEMKHGSVDGTQRQFCYCQAANGSSRALTILERVYHIGNRHPKNHHVPAVFAFTCIGPSVMVCIKATELTSTWAVLEFHAIISNMLRWATRVHKPDLSARLSEQQLQIDEKDEMERLQKVHRKEKADLAKTIQKNEREIADLRMKLESHKDSDESSQQLESEKSCPTHTRATKRKSREEECTPAPSKRRAMDDTSQEIPNSTRAMSPDIPVTNIHKKFVRYFLSEVYDQY</sequence>
<evidence type="ECO:0000256" key="1">
    <source>
        <dbReference type="SAM" id="MobiDB-lite"/>
    </source>
</evidence>
<dbReference type="Proteomes" id="UP000799537">
    <property type="component" value="Unassembled WGS sequence"/>
</dbReference>
<dbReference type="EMBL" id="ML993637">
    <property type="protein sequence ID" value="KAF2159443.1"/>
    <property type="molecule type" value="Genomic_DNA"/>
</dbReference>
<dbReference type="RefSeq" id="XP_033660332.1">
    <property type="nucleotide sequence ID" value="XM_033814578.1"/>
</dbReference>
<gene>
    <name evidence="2" type="ORF">M409DRAFT_60791</name>
</gene>
<proteinExistence type="predicted"/>
<evidence type="ECO:0000313" key="2">
    <source>
        <dbReference type="EMBL" id="KAF2159443.1"/>
    </source>
</evidence>
<feature type="region of interest" description="Disordered" evidence="1">
    <location>
        <begin position="431"/>
        <end position="492"/>
    </location>
</feature>
<accession>A0A6A6BXW6</accession>
<evidence type="ECO:0000313" key="3">
    <source>
        <dbReference type="Proteomes" id="UP000799537"/>
    </source>
</evidence>
<protein>
    <submittedName>
        <fullName evidence="2">Uncharacterized protein</fullName>
    </submittedName>
</protein>
<dbReference type="GeneID" id="54567850"/>
<name>A0A6A6BXW6_ZASCE</name>
<dbReference type="AlphaFoldDB" id="A0A6A6BXW6"/>
<dbReference type="OrthoDB" id="5081713at2759"/>
<reference evidence="2" key="1">
    <citation type="journal article" date="2020" name="Stud. Mycol.">
        <title>101 Dothideomycetes genomes: a test case for predicting lifestyles and emergence of pathogens.</title>
        <authorList>
            <person name="Haridas S."/>
            <person name="Albert R."/>
            <person name="Binder M."/>
            <person name="Bloem J."/>
            <person name="Labutti K."/>
            <person name="Salamov A."/>
            <person name="Andreopoulos B."/>
            <person name="Baker S."/>
            <person name="Barry K."/>
            <person name="Bills G."/>
            <person name="Bluhm B."/>
            <person name="Cannon C."/>
            <person name="Castanera R."/>
            <person name="Culley D."/>
            <person name="Daum C."/>
            <person name="Ezra D."/>
            <person name="Gonzalez J."/>
            <person name="Henrissat B."/>
            <person name="Kuo A."/>
            <person name="Liang C."/>
            <person name="Lipzen A."/>
            <person name="Lutzoni F."/>
            <person name="Magnuson J."/>
            <person name="Mondo S."/>
            <person name="Nolan M."/>
            <person name="Ohm R."/>
            <person name="Pangilinan J."/>
            <person name="Park H.-J."/>
            <person name="Ramirez L."/>
            <person name="Alfaro M."/>
            <person name="Sun H."/>
            <person name="Tritt A."/>
            <person name="Yoshinaga Y."/>
            <person name="Zwiers L.-H."/>
            <person name="Turgeon B."/>
            <person name="Goodwin S."/>
            <person name="Spatafora J."/>
            <person name="Crous P."/>
            <person name="Grigoriev I."/>
        </authorList>
    </citation>
    <scope>NUCLEOTIDE SEQUENCE</scope>
    <source>
        <strain evidence="2">ATCC 36951</strain>
    </source>
</reference>